<dbReference type="InterPro" id="IPR036186">
    <property type="entry name" value="Serpin_sf"/>
</dbReference>
<dbReference type="Gene3D" id="2.30.39.10">
    <property type="entry name" value="Alpha-1-antitrypsin, domain 1"/>
    <property type="match status" value="2"/>
</dbReference>
<dbReference type="Pfam" id="PF00079">
    <property type="entry name" value="Serpin"/>
    <property type="match status" value="1"/>
</dbReference>
<dbReference type="InterPro" id="IPR000215">
    <property type="entry name" value="Serpin_fam"/>
</dbReference>
<keyword evidence="4" id="KW-0646">Protease inhibitor</keyword>
<dbReference type="PROSITE" id="PS00284">
    <property type="entry name" value="SERPIN"/>
    <property type="match status" value="1"/>
</dbReference>
<evidence type="ECO:0000256" key="6">
    <source>
        <dbReference type="ARBA" id="ARBA00022990"/>
    </source>
</evidence>
<dbReference type="SMART" id="SM00093">
    <property type="entry name" value="SERPIN"/>
    <property type="match status" value="1"/>
</dbReference>
<evidence type="ECO:0000313" key="13">
    <source>
        <dbReference type="Proteomes" id="UP000694559"/>
    </source>
</evidence>
<name>A0A8C7E5C9_NAJNA</name>
<evidence type="ECO:0000256" key="3">
    <source>
        <dbReference type="ARBA" id="ARBA00022490"/>
    </source>
</evidence>
<evidence type="ECO:0000256" key="5">
    <source>
        <dbReference type="ARBA" id="ARBA00022900"/>
    </source>
</evidence>
<accession>A0A8C7E5C9</accession>
<feature type="domain" description="Serpin" evidence="11">
    <location>
        <begin position="13"/>
        <end position="379"/>
    </location>
</feature>
<evidence type="ECO:0000256" key="7">
    <source>
        <dbReference type="ARBA" id="ARBA00038828"/>
    </source>
</evidence>
<protein>
    <recommendedName>
        <fullName evidence="9">Leukocyte elastase inhibitor</fullName>
    </recommendedName>
    <alternativeName>
        <fullName evidence="10">Serpin B1</fullName>
    </alternativeName>
    <alternativeName>
        <fullName evidence="8">Serpin B6</fullName>
    </alternativeName>
</protein>
<proteinExistence type="inferred from homology"/>
<dbReference type="InterPro" id="IPR042185">
    <property type="entry name" value="Serpin_sf_2"/>
</dbReference>
<dbReference type="CDD" id="cd19956">
    <property type="entry name" value="serpinB"/>
    <property type="match status" value="1"/>
</dbReference>
<dbReference type="GO" id="GO:0005615">
    <property type="term" value="C:extracellular space"/>
    <property type="evidence" value="ECO:0007669"/>
    <property type="project" value="InterPro"/>
</dbReference>
<evidence type="ECO:0000256" key="9">
    <source>
        <dbReference type="ARBA" id="ARBA00073281"/>
    </source>
</evidence>
<dbReference type="SUPFAM" id="SSF56574">
    <property type="entry name" value="Serpins"/>
    <property type="match status" value="1"/>
</dbReference>
<comment type="subcellular location">
    <subcellularLocation>
        <location evidence="1">Cytoplasm</location>
    </subcellularLocation>
</comment>
<dbReference type="FunFam" id="2.30.39.10:FF:000014">
    <property type="entry name" value="Serpin family B member 9"/>
    <property type="match status" value="1"/>
</dbReference>
<dbReference type="OMA" id="DSCCKFY"/>
<reference evidence="12" key="2">
    <citation type="submission" date="2025-09" db="UniProtKB">
        <authorList>
            <consortium name="Ensembl"/>
        </authorList>
    </citation>
    <scope>IDENTIFICATION</scope>
</reference>
<evidence type="ECO:0000313" key="12">
    <source>
        <dbReference type="Ensembl" id="ENSNNAP00000024809.1"/>
    </source>
</evidence>
<keyword evidence="3" id="KW-0963">Cytoplasm</keyword>
<dbReference type="InterPro" id="IPR042178">
    <property type="entry name" value="Serpin_sf_1"/>
</dbReference>
<dbReference type="GO" id="GO:0004867">
    <property type="term" value="F:serine-type endopeptidase inhibitor activity"/>
    <property type="evidence" value="ECO:0007669"/>
    <property type="project" value="UniProtKB-KW"/>
</dbReference>
<dbReference type="AlphaFoldDB" id="A0A8C7E5C9"/>
<dbReference type="InterPro" id="IPR023795">
    <property type="entry name" value="Serpin_CS"/>
</dbReference>
<organism evidence="12 13">
    <name type="scientific">Naja naja</name>
    <name type="common">Indian cobra</name>
    <dbReference type="NCBI Taxonomy" id="35670"/>
    <lineage>
        <taxon>Eukaryota</taxon>
        <taxon>Metazoa</taxon>
        <taxon>Chordata</taxon>
        <taxon>Craniata</taxon>
        <taxon>Vertebrata</taxon>
        <taxon>Euteleostomi</taxon>
        <taxon>Lepidosauria</taxon>
        <taxon>Squamata</taxon>
        <taxon>Bifurcata</taxon>
        <taxon>Unidentata</taxon>
        <taxon>Episquamata</taxon>
        <taxon>Toxicofera</taxon>
        <taxon>Serpentes</taxon>
        <taxon>Colubroidea</taxon>
        <taxon>Elapidae</taxon>
        <taxon>Elapinae</taxon>
        <taxon>Naja</taxon>
    </lineage>
</organism>
<dbReference type="Ensembl" id="ENSNNAT00000026010.1">
    <property type="protein sequence ID" value="ENSNNAP00000024809.1"/>
    <property type="gene ID" value="ENSNNAG00000016209.1"/>
</dbReference>
<comment type="similarity">
    <text evidence="2">Belongs to the serpin family. Ov-serpin subfamily.</text>
</comment>
<evidence type="ECO:0000256" key="1">
    <source>
        <dbReference type="ARBA" id="ARBA00004496"/>
    </source>
</evidence>
<evidence type="ECO:0000256" key="4">
    <source>
        <dbReference type="ARBA" id="ARBA00022690"/>
    </source>
</evidence>
<dbReference type="Gene3D" id="3.30.497.10">
    <property type="entry name" value="Antithrombin, subunit I, domain 2"/>
    <property type="match status" value="1"/>
</dbReference>
<dbReference type="InterPro" id="IPR023796">
    <property type="entry name" value="Serpin_dom"/>
</dbReference>
<evidence type="ECO:0000256" key="2">
    <source>
        <dbReference type="ARBA" id="ARBA00006426"/>
    </source>
</evidence>
<dbReference type="FunFam" id="3.30.497.10:FF:000001">
    <property type="entry name" value="Serine protease inhibitor"/>
    <property type="match status" value="1"/>
</dbReference>
<keyword evidence="5" id="KW-0722">Serine protease inhibitor</keyword>
<dbReference type="PANTHER" id="PTHR11461:SF204">
    <property type="entry name" value="SERPIN B6"/>
    <property type="match status" value="1"/>
</dbReference>
<dbReference type="GeneTree" id="ENSGT00940000154835"/>
<comment type="subunit">
    <text evidence="7">Forms a complex with the monomeric form of beta-tryptase.</text>
</comment>
<evidence type="ECO:0000256" key="8">
    <source>
        <dbReference type="ARBA" id="ARBA00039202"/>
    </source>
</evidence>
<keyword evidence="13" id="KW-1185">Reference proteome</keyword>
<dbReference type="PANTHER" id="PTHR11461">
    <property type="entry name" value="SERINE PROTEASE INHIBITOR, SERPIN"/>
    <property type="match status" value="1"/>
</dbReference>
<evidence type="ECO:0000259" key="11">
    <source>
        <dbReference type="SMART" id="SM00093"/>
    </source>
</evidence>
<dbReference type="GO" id="GO:0005737">
    <property type="term" value="C:cytoplasm"/>
    <property type="evidence" value="ECO:0007669"/>
    <property type="project" value="UniProtKB-SubCell"/>
</dbReference>
<sequence>MDSLSAANTAFALNLLKKLSANDPTKNLFFSPLSVSSALLMVSLGAKGNTEAQMSKVLSVSKDREVHQKFEKHISEIIKPGTNYTLSLANRLFGEKSYDFLASFIESTEKLYHAGLEKLNFKQASEDSRRHINGWVEEKTSGKIQDLLVPGLIDSLTKLVLVNAIYFKGNWADRFNKDHTVEKPFWINKNESKTVQMMFNNATYNMAHISAYRTSVLELPYVDNKLSMIVLLPDEIADNSTGLEKLEREITYEKLMDWINPEKMFPREIELSFPKFKLEEKYDLKPVLRSMGMTDAFDEGKADFSGMSTNKDLVISEVVHKSFIEVSEEGTEAAAATGLIMIPICEVLGFEFKADHPFLFFIIQRSINGILFFGRYCSP</sequence>
<reference evidence="12" key="1">
    <citation type="submission" date="2025-08" db="UniProtKB">
        <authorList>
            <consortium name="Ensembl"/>
        </authorList>
    </citation>
    <scope>IDENTIFICATION</scope>
</reference>
<dbReference type="Proteomes" id="UP000694559">
    <property type="component" value="Unplaced"/>
</dbReference>
<keyword evidence="6" id="KW-0007">Acetylation</keyword>
<evidence type="ECO:0000256" key="10">
    <source>
        <dbReference type="ARBA" id="ARBA00079383"/>
    </source>
</evidence>